<evidence type="ECO:0008006" key="5">
    <source>
        <dbReference type="Google" id="ProtNLM"/>
    </source>
</evidence>
<name>A0A2N9X6N9_9NEIS</name>
<feature type="coiled-coil region" evidence="1">
    <location>
        <begin position="217"/>
        <end position="252"/>
    </location>
</feature>
<dbReference type="Proteomes" id="UP000230202">
    <property type="component" value="Unassembled WGS sequence"/>
</dbReference>
<keyword evidence="1" id="KW-0175">Coiled coil</keyword>
<proteinExistence type="predicted"/>
<dbReference type="EMBL" id="MEIL01000029">
    <property type="protein sequence ID" value="PIT38842.1"/>
    <property type="molecule type" value="Genomic_DNA"/>
</dbReference>
<evidence type="ECO:0000256" key="2">
    <source>
        <dbReference type="SAM" id="MobiDB-lite"/>
    </source>
</evidence>
<evidence type="ECO:0000313" key="3">
    <source>
        <dbReference type="EMBL" id="PIT38842.1"/>
    </source>
</evidence>
<evidence type="ECO:0000256" key="1">
    <source>
        <dbReference type="SAM" id="Coils"/>
    </source>
</evidence>
<keyword evidence="4" id="KW-1185">Reference proteome</keyword>
<feature type="region of interest" description="Disordered" evidence="2">
    <location>
        <begin position="112"/>
        <end position="160"/>
    </location>
</feature>
<reference evidence="3" key="1">
    <citation type="journal article" date="2017" name="MBio">
        <title>Type VI secretion-mediated competition in the bee gut microbiome.</title>
        <authorList>
            <person name="Steele M.I."/>
            <person name="Kwong W.K."/>
            <person name="Powell J.E."/>
            <person name="Whiteley M."/>
            <person name="Moran N.A."/>
        </authorList>
    </citation>
    <scope>NUCLEOTIDE SEQUENCE [LARGE SCALE GENOMIC DNA]</scope>
    <source>
        <strain evidence="3">WkB273</strain>
    </source>
</reference>
<feature type="compositionally biased region" description="Low complexity" evidence="2">
    <location>
        <begin position="151"/>
        <end position="160"/>
    </location>
</feature>
<evidence type="ECO:0000313" key="4">
    <source>
        <dbReference type="Proteomes" id="UP000230202"/>
    </source>
</evidence>
<sequence>MQDTAKYNSKQQNISGQVTVGYGASASASFSKSKIKADYAAVTEQSGIIAGDNGYQLNIKGNTDLKGAIITSTAAAEAAGKNQVITGSLTSSDIHNHSDYSGSSIGIGASGSVSGSTLGQKQPTGNDKINLANQGETGASKSLGFGHDSGHSSSTTHSGINTSNIIITDAAAQQQKTGKSVAETIAGIHTDTSSDNYADKAGYLSNNFDKDKVQKELDTQREVTQEFDQNRQDLKKELLQKARKKYEEAQLERLQHDGLRTEKSIQLEQEGRKIEQNVAYLDTALGLIWAGNIGIGALETVAQHADYTKNAARHITAGQVYKVTCNGEAAQYQCKDINNAKDAMAAGDESKITKEKNQGAPFEGTATEIYDYRQIMDGKSVIMISNPGIYNNEDAAFRNAVKQNPDAAASGNLYVVVNNPTAEAIPALSEVGSYALWDKLNEWFGGRLPKTNAEKTNAELKELAKETGTPIMFNNHSRGSLTDKVSTAYLQNVKGITGIPIEQTKYLGPAANIVGEFDMLNKNGYVDENGINSTLFLGNNNTDFVGRLVGLNPKTAGECVGNPLGSCYSHSSYNGAYNLEQYLLDENGKKYIDKNTNKPIRDPEFKKIEESVKGLQKDKNGQYINPTLAQAVVIGEDGNINLVDRQGNMTTLDRRTLKTLKTTQIPIHEINGKRYFNYGGKKYYADPFK</sequence>
<feature type="compositionally biased region" description="Polar residues" evidence="2">
    <location>
        <begin position="117"/>
        <end position="140"/>
    </location>
</feature>
<gene>
    <name evidence="3" type="ORF">BHC54_10150</name>
</gene>
<comment type="caution">
    <text evidence="3">The sequence shown here is derived from an EMBL/GenBank/DDBJ whole genome shotgun (WGS) entry which is preliminary data.</text>
</comment>
<protein>
    <recommendedName>
        <fullName evidence="5">Filamentous hemagglutinin</fullName>
    </recommendedName>
</protein>
<accession>A0A2N9X6N9</accession>
<organism evidence="3 4">
    <name type="scientific">Snodgrassella alvi</name>
    <dbReference type="NCBI Taxonomy" id="1196083"/>
    <lineage>
        <taxon>Bacteria</taxon>
        <taxon>Pseudomonadati</taxon>
        <taxon>Pseudomonadota</taxon>
        <taxon>Betaproteobacteria</taxon>
        <taxon>Neisseriales</taxon>
        <taxon>Neisseriaceae</taxon>
        <taxon>Snodgrassella</taxon>
    </lineage>
</organism>
<dbReference type="AlphaFoldDB" id="A0A2N9X6N9"/>